<name>A0A364K4R0_9BACL</name>
<gene>
    <name evidence="3" type="ORF">DL897_08390</name>
</gene>
<dbReference type="Gene3D" id="2.40.380.10">
    <property type="entry name" value="FomD-like"/>
    <property type="match status" value="1"/>
</dbReference>
<feature type="domain" description="DUF402" evidence="2">
    <location>
        <begin position="20"/>
        <end position="158"/>
    </location>
</feature>
<dbReference type="PANTHER" id="PTHR39159:SF1">
    <property type="entry name" value="UPF0374 PROTEIN YGAC"/>
    <property type="match status" value="1"/>
</dbReference>
<evidence type="ECO:0000256" key="1">
    <source>
        <dbReference type="ARBA" id="ARBA00022801"/>
    </source>
</evidence>
<dbReference type="OrthoDB" id="1645325at2"/>
<dbReference type="GO" id="GO:0016787">
    <property type="term" value="F:hydrolase activity"/>
    <property type="evidence" value="ECO:0007669"/>
    <property type="project" value="UniProtKB-KW"/>
</dbReference>
<accession>A0A364K4R0</accession>
<dbReference type="PANTHER" id="PTHR39159">
    <property type="match status" value="1"/>
</dbReference>
<dbReference type="EMBL" id="QJKK01000004">
    <property type="protein sequence ID" value="RAL24336.1"/>
    <property type="molecule type" value="Genomic_DNA"/>
</dbReference>
<proteinExistence type="predicted"/>
<dbReference type="InterPro" id="IPR050212">
    <property type="entry name" value="Ntdp-like"/>
</dbReference>
<comment type="caution">
    <text evidence="3">The sequence shown here is derived from an EMBL/GenBank/DDBJ whole genome shotgun (WGS) entry which is preliminary data.</text>
</comment>
<organism evidence="3 4">
    <name type="scientific">Thermoflavimicrobium daqui</name>
    <dbReference type="NCBI Taxonomy" id="2137476"/>
    <lineage>
        <taxon>Bacteria</taxon>
        <taxon>Bacillati</taxon>
        <taxon>Bacillota</taxon>
        <taxon>Bacilli</taxon>
        <taxon>Bacillales</taxon>
        <taxon>Thermoactinomycetaceae</taxon>
        <taxon>Thermoflavimicrobium</taxon>
    </lineage>
</organism>
<evidence type="ECO:0000259" key="2">
    <source>
        <dbReference type="Pfam" id="PF04167"/>
    </source>
</evidence>
<reference evidence="3 4" key="1">
    <citation type="submission" date="2018-06" db="EMBL/GenBank/DDBJ databases">
        <title>Thermoflavimicrobium daqus sp. nov., a thermophilic microbe isolated from Moutai-flavour Daqu.</title>
        <authorList>
            <person name="Wang X."/>
            <person name="Zhou H."/>
        </authorList>
    </citation>
    <scope>NUCLEOTIDE SEQUENCE [LARGE SCALE GENOMIC DNA]</scope>
    <source>
        <strain evidence="3 4">FBKL4.011</strain>
    </source>
</reference>
<dbReference type="RefSeq" id="WP_113658706.1">
    <property type="nucleotide sequence ID" value="NZ_KZ845666.1"/>
</dbReference>
<dbReference type="AlphaFoldDB" id="A0A364K4R0"/>
<protein>
    <recommendedName>
        <fullName evidence="2">DUF402 domain-containing protein</fullName>
    </recommendedName>
</protein>
<keyword evidence="4" id="KW-1185">Reference proteome</keyword>
<evidence type="ECO:0000313" key="3">
    <source>
        <dbReference type="EMBL" id="RAL24336.1"/>
    </source>
</evidence>
<dbReference type="InterPro" id="IPR035930">
    <property type="entry name" value="FomD-like_sf"/>
</dbReference>
<sequence length="184" mass="21716">MKSLERGDIIRIKSVKFPDQMHRIWKKSVVLQAENPLILANYDVEVVNADGSEGIFQGLAICIFFQDEWFNTILLYNDQGRLKEYYINIASPYQLDQEHQTLTYIDYDIDFIVTPTLEYVIVDEDEFADHQECFHYPDCIVKKISQAVVGVEERIRTQQDPFHPVFAQYWYQSYQSLKRGDGRM</sequence>
<evidence type="ECO:0000313" key="4">
    <source>
        <dbReference type="Proteomes" id="UP000251213"/>
    </source>
</evidence>
<keyword evidence="1" id="KW-0378">Hydrolase</keyword>
<dbReference type="InterPro" id="IPR007295">
    <property type="entry name" value="DUF402"/>
</dbReference>
<reference evidence="3 4" key="2">
    <citation type="submission" date="2018-06" db="EMBL/GenBank/DDBJ databases">
        <authorList>
            <person name="Zhirakovskaya E."/>
        </authorList>
    </citation>
    <scope>NUCLEOTIDE SEQUENCE [LARGE SCALE GENOMIC DNA]</scope>
    <source>
        <strain evidence="3 4">FBKL4.011</strain>
    </source>
</reference>
<dbReference type="Pfam" id="PF04167">
    <property type="entry name" value="DUF402"/>
    <property type="match status" value="1"/>
</dbReference>
<dbReference type="SUPFAM" id="SSF159234">
    <property type="entry name" value="FomD-like"/>
    <property type="match status" value="1"/>
</dbReference>
<dbReference type="Proteomes" id="UP000251213">
    <property type="component" value="Unassembled WGS sequence"/>
</dbReference>